<accession>A0A2G5VI81</accession>
<protein>
    <recommendedName>
        <fullName evidence="5">RING-type domain-containing protein</fullName>
    </recommendedName>
</protein>
<dbReference type="OrthoDB" id="6106880at2759"/>
<dbReference type="GO" id="GO:0016567">
    <property type="term" value="P:protein ubiquitination"/>
    <property type="evidence" value="ECO:0007669"/>
    <property type="project" value="TreeGrafter"/>
</dbReference>
<reference evidence="7" key="1">
    <citation type="submission" date="2017-10" db="EMBL/GenBank/DDBJ databases">
        <title>Rapid genome shrinkage in a self-fertile nematode reveals novel sperm competition proteins.</title>
        <authorList>
            <person name="Yin D."/>
            <person name="Schwarz E.M."/>
            <person name="Thomas C.G."/>
            <person name="Felde R.L."/>
            <person name="Korf I.F."/>
            <person name="Cutter A.D."/>
            <person name="Schartner C.M."/>
            <person name="Ralston E.J."/>
            <person name="Meyer B.J."/>
            <person name="Haag E.S."/>
        </authorList>
    </citation>
    <scope>NUCLEOTIDE SEQUENCE [LARGE SCALE GENOMIC DNA]</scope>
    <source>
        <strain evidence="7">JU1422</strain>
    </source>
</reference>
<sequence length="295" mass="32601">MTTRLDFTSADLITCLICIREFDTKTRKPKVLHCGHTVCEECTAILKDPTVPFMAVRCPTCRQFTSRGNSQTCNTNFQLMGYLAEKERIERERAGKGTKGKKAEQHFQLKLARSNKMEIHVAHKKDLKGTEMYMRKDVDGTTHIVFAAKTGSPEEVVKFINDNGISIETGKLMPQMVHDEGNSKEAERFVKVNSLATGQSALKCAKAPTKLEEAEFSGSFELKASGSEGSIKLELVPKGMIPKNGFAVLGGCMTKPNQKRIKELTASTSTPSTSKAGAPESAIEEPLPKRRRCRK</sequence>
<dbReference type="PROSITE" id="PS50089">
    <property type="entry name" value="ZF_RING_2"/>
    <property type="match status" value="1"/>
</dbReference>
<feature type="compositionally biased region" description="Low complexity" evidence="4">
    <location>
        <begin position="265"/>
        <end position="274"/>
    </location>
</feature>
<comment type="caution">
    <text evidence="6">The sequence shown here is derived from an EMBL/GenBank/DDBJ whole genome shotgun (WGS) entry which is preliminary data.</text>
</comment>
<evidence type="ECO:0000313" key="6">
    <source>
        <dbReference type="EMBL" id="PIC51381.1"/>
    </source>
</evidence>
<dbReference type="InterPro" id="IPR013083">
    <property type="entry name" value="Znf_RING/FYVE/PHD"/>
</dbReference>
<dbReference type="GO" id="GO:0061630">
    <property type="term" value="F:ubiquitin protein ligase activity"/>
    <property type="evidence" value="ECO:0007669"/>
    <property type="project" value="TreeGrafter"/>
</dbReference>
<keyword evidence="1 3" id="KW-0479">Metal-binding</keyword>
<evidence type="ECO:0000256" key="3">
    <source>
        <dbReference type="PROSITE-ProRule" id="PRU00175"/>
    </source>
</evidence>
<dbReference type="EMBL" id="PDUG01000001">
    <property type="protein sequence ID" value="PIC51381.1"/>
    <property type="molecule type" value="Genomic_DNA"/>
</dbReference>
<evidence type="ECO:0000256" key="1">
    <source>
        <dbReference type="ARBA" id="ARBA00022771"/>
    </source>
</evidence>
<evidence type="ECO:0000256" key="4">
    <source>
        <dbReference type="SAM" id="MobiDB-lite"/>
    </source>
</evidence>
<keyword evidence="1 3" id="KW-0863">Zinc-finger</keyword>
<dbReference type="PANTHER" id="PTHR22791">
    <property type="entry name" value="RING-TYPE DOMAIN-CONTAINING PROTEIN"/>
    <property type="match status" value="1"/>
</dbReference>
<dbReference type="STRING" id="1611254.A0A2G5VI81"/>
<dbReference type="Pfam" id="PF14634">
    <property type="entry name" value="zf-RING_5"/>
    <property type="match status" value="1"/>
</dbReference>
<evidence type="ECO:0000259" key="5">
    <source>
        <dbReference type="PROSITE" id="PS50089"/>
    </source>
</evidence>
<dbReference type="InterPro" id="IPR051435">
    <property type="entry name" value="RING_finger_E3_ubiq-ligases"/>
</dbReference>
<organism evidence="6 7">
    <name type="scientific">Caenorhabditis nigoni</name>
    <dbReference type="NCBI Taxonomy" id="1611254"/>
    <lineage>
        <taxon>Eukaryota</taxon>
        <taxon>Metazoa</taxon>
        <taxon>Ecdysozoa</taxon>
        <taxon>Nematoda</taxon>
        <taxon>Chromadorea</taxon>
        <taxon>Rhabditida</taxon>
        <taxon>Rhabditina</taxon>
        <taxon>Rhabditomorpha</taxon>
        <taxon>Rhabditoidea</taxon>
        <taxon>Rhabditidae</taxon>
        <taxon>Peloderinae</taxon>
        <taxon>Caenorhabditis</taxon>
    </lineage>
</organism>
<proteinExistence type="predicted"/>
<keyword evidence="2" id="KW-0862">Zinc</keyword>
<keyword evidence="7" id="KW-1185">Reference proteome</keyword>
<dbReference type="SMART" id="SM00184">
    <property type="entry name" value="RING"/>
    <property type="match status" value="1"/>
</dbReference>
<dbReference type="PANTHER" id="PTHR22791:SF33">
    <property type="entry name" value="RING-TYPE DOMAIN-CONTAINING PROTEIN"/>
    <property type="match status" value="1"/>
</dbReference>
<dbReference type="CDD" id="cd16587">
    <property type="entry name" value="RING-HC_TRIM32_C-VII"/>
    <property type="match status" value="1"/>
</dbReference>
<dbReference type="Gene3D" id="3.30.40.10">
    <property type="entry name" value="Zinc/RING finger domain, C3HC4 (zinc finger)"/>
    <property type="match status" value="1"/>
</dbReference>
<gene>
    <name evidence="6" type="primary">Cni-T20F5.7</name>
    <name evidence="6" type="synonym">Cnig_chr_I.g1912</name>
    <name evidence="6" type="ORF">B9Z55_001912</name>
</gene>
<feature type="domain" description="RING-type" evidence="5">
    <location>
        <begin position="15"/>
        <end position="62"/>
    </location>
</feature>
<name>A0A2G5VI81_9PELO</name>
<dbReference type="AlphaFoldDB" id="A0A2G5VI81"/>
<dbReference type="InterPro" id="IPR001841">
    <property type="entry name" value="Znf_RING"/>
</dbReference>
<dbReference type="GO" id="GO:0008270">
    <property type="term" value="F:zinc ion binding"/>
    <property type="evidence" value="ECO:0007669"/>
    <property type="project" value="UniProtKB-KW"/>
</dbReference>
<evidence type="ECO:0000313" key="7">
    <source>
        <dbReference type="Proteomes" id="UP000230233"/>
    </source>
</evidence>
<evidence type="ECO:0000256" key="2">
    <source>
        <dbReference type="ARBA" id="ARBA00022833"/>
    </source>
</evidence>
<dbReference type="Proteomes" id="UP000230233">
    <property type="component" value="Chromosome I"/>
</dbReference>
<dbReference type="SUPFAM" id="SSF57850">
    <property type="entry name" value="RING/U-box"/>
    <property type="match status" value="1"/>
</dbReference>
<feature type="region of interest" description="Disordered" evidence="4">
    <location>
        <begin position="262"/>
        <end position="295"/>
    </location>
</feature>